<protein>
    <submittedName>
        <fullName evidence="1">Uncharacterized protein</fullName>
    </submittedName>
</protein>
<evidence type="ECO:0000313" key="2">
    <source>
        <dbReference type="Proteomes" id="UP000221149"/>
    </source>
</evidence>
<dbReference type="EMBL" id="HQ634176">
    <property type="protein sequence ID" value="AGH26574.1"/>
    <property type="molecule type" value="Genomic_DNA"/>
</dbReference>
<name>M4QE76_9CAUD</name>
<accession>M4QE76</accession>
<proteinExistence type="predicted"/>
<gene>
    <name evidence="1" type="ORF">CPQG_00045</name>
</gene>
<evidence type="ECO:0000313" key="1">
    <source>
        <dbReference type="EMBL" id="AGH26574.1"/>
    </source>
</evidence>
<reference evidence="1 2" key="1">
    <citation type="submission" date="2010-11" db="EMBL/GenBank/DDBJ databases">
        <title>The Genome Sequence of Cyanophage P-RSM3.</title>
        <authorList>
            <consortium name="The Broad Institute Genome Sequencing Platform"/>
            <person name="Henn M.R."/>
            <person name="Sullivan M.S."/>
            <person name="Osburne M.S."/>
            <person name="Levin J."/>
            <person name="Malboeuf C."/>
            <person name="Casali M."/>
            <person name="Russ C."/>
            <person name="Lennon N."/>
            <person name="Chapman S.B."/>
            <person name="Erlich R."/>
            <person name="Young S.K."/>
            <person name="Yandava C."/>
            <person name="Zeng Q."/>
            <person name="Alvarado L."/>
            <person name="Anderson S."/>
            <person name="Berlin A."/>
            <person name="Chen Z."/>
            <person name="Freedman E."/>
            <person name="Gellesch M."/>
            <person name="Goldberg J."/>
            <person name="Green L."/>
            <person name="Griggs A."/>
            <person name="Gujja S."/>
            <person name="Heilman E.R."/>
            <person name="Heiman D."/>
            <person name="Hollinger A."/>
            <person name="Howarth C."/>
            <person name="Larson L."/>
            <person name="Mehta T."/>
            <person name="Pearson M."/>
            <person name="Roberts A."/>
            <person name="Ryan E."/>
            <person name="Saif S."/>
            <person name="Shea T."/>
            <person name="Shenoy N."/>
            <person name="Sisk P."/>
            <person name="Stolte C."/>
            <person name="Sykes S."/>
            <person name="White J."/>
            <person name="Yu Q."/>
            <person name="Coleman M.L."/>
            <person name="Huang K.H."/>
            <person name="Weigele P.R."/>
            <person name="DeFrancesco A.S."/>
            <person name="Kern S.E."/>
            <person name="Thompson L.R."/>
            <person name="Fu R."/>
            <person name="Hombeck B."/>
            <person name="Chisholm S.W."/>
            <person name="Haas B."/>
            <person name="Nusbaum C."/>
            <person name="Birren B."/>
        </authorList>
    </citation>
    <scope>NUCLEOTIDE SEQUENCE [LARGE SCALE GENOMIC DNA]</scope>
    <source>
        <strain evidence="1 2">P-RSM3</strain>
    </source>
</reference>
<organism evidence="1 2">
    <name type="scientific">Cyanophage P-RSM3</name>
    <dbReference type="NCBI Taxonomy" id="536446"/>
    <lineage>
        <taxon>Viruses</taxon>
        <taxon>Duplodnaviria</taxon>
        <taxon>Heunggongvirae</taxon>
        <taxon>Uroviricota</taxon>
        <taxon>Caudoviricetes</taxon>
        <taxon>Pantevenvirales</taxon>
        <taxon>Kyanoviridae</taxon>
        <taxon>Ronodorvirus</taxon>
        <taxon>Ronodorvirus ssm4</taxon>
    </lineage>
</organism>
<dbReference type="Proteomes" id="UP000221149">
    <property type="component" value="Segment"/>
</dbReference>
<sequence>MQSGRIRVYPKTRKAREMFVYHMRRDPNMWVAERLDKWKIRNPSTGIEFWVHPTNDPEWRVER</sequence>